<dbReference type="InterPro" id="IPR013783">
    <property type="entry name" value="Ig-like_fold"/>
</dbReference>
<dbReference type="GO" id="GO:0009897">
    <property type="term" value="C:external side of plasma membrane"/>
    <property type="evidence" value="ECO:0007669"/>
    <property type="project" value="TreeGrafter"/>
</dbReference>
<feature type="compositionally biased region" description="Polar residues" evidence="1">
    <location>
        <begin position="357"/>
        <end position="366"/>
    </location>
</feature>
<evidence type="ECO:0000256" key="3">
    <source>
        <dbReference type="SAM" id="SignalP"/>
    </source>
</evidence>
<feature type="compositionally biased region" description="Low complexity" evidence="1">
    <location>
        <begin position="214"/>
        <end position="230"/>
    </location>
</feature>
<dbReference type="GO" id="GO:0035723">
    <property type="term" value="P:interleukin-15-mediated signaling pathway"/>
    <property type="evidence" value="ECO:0007669"/>
    <property type="project" value="TreeGrafter"/>
</dbReference>
<dbReference type="SUPFAM" id="SSF48726">
    <property type="entry name" value="Immunoglobulin"/>
    <property type="match status" value="1"/>
</dbReference>
<feature type="compositionally biased region" description="Basic and acidic residues" evidence="1">
    <location>
        <begin position="199"/>
        <end position="213"/>
    </location>
</feature>
<evidence type="ECO:0000256" key="1">
    <source>
        <dbReference type="SAM" id="MobiDB-lite"/>
    </source>
</evidence>
<dbReference type="Proteomes" id="UP001178508">
    <property type="component" value="Chromosome 17"/>
</dbReference>
<proteinExistence type="predicted"/>
<dbReference type="GO" id="GO:0070374">
    <property type="term" value="P:positive regulation of ERK1 and ERK2 cascade"/>
    <property type="evidence" value="ECO:0007669"/>
    <property type="project" value="TreeGrafter"/>
</dbReference>
<feature type="region of interest" description="Disordered" evidence="1">
    <location>
        <begin position="320"/>
        <end position="366"/>
    </location>
</feature>
<dbReference type="PANTHER" id="PTHR11422:SF5">
    <property type="entry name" value="DIVERSE IMMUNOGLOBULIN DOMAIN-CONTAINING PROTEIN 1.1 ISOFORM X1-RELATED"/>
    <property type="match status" value="1"/>
</dbReference>
<dbReference type="EMBL" id="OY660880">
    <property type="protein sequence ID" value="CAJ1077868.1"/>
    <property type="molecule type" value="Genomic_DNA"/>
</dbReference>
<dbReference type="AlphaFoldDB" id="A0AAV1GWF9"/>
<dbReference type="GO" id="GO:0042289">
    <property type="term" value="F:MHC class II protein binding"/>
    <property type="evidence" value="ECO:0007669"/>
    <property type="project" value="TreeGrafter"/>
</dbReference>
<feature type="chain" id="PRO_5043684805" evidence="3">
    <location>
        <begin position="25"/>
        <end position="366"/>
    </location>
</feature>
<keyword evidence="2" id="KW-1133">Transmembrane helix</keyword>
<feature type="signal peptide" evidence="3">
    <location>
        <begin position="1"/>
        <end position="24"/>
    </location>
</feature>
<reference evidence="4" key="1">
    <citation type="submission" date="2023-08" db="EMBL/GenBank/DDBJ databases">
        <authorList>
            <person name="Alioto T."/>
            <person name="Alioto T."/>
            <person name="Gomez Garrido J."/>
        </authorList>
    </citation>
    <scope>NUCLEOTIDE SEQUENCE</scope>
</reference>
<dbReference type="PANTHER" id="PTHR11422">
    <property type="entry name" value="T-CELL SURFACE GLYCOPROTEIN CD4"/>
    <property type="match status" value="1"/>
</dbReference>
<dbReference type="GO" id="GO:0045121">
    <property type="term" value="C:membrane raft"/>
    <property type="evidence" value="ECO:0007669"/>
    <property type="project" value="TreeGrafter"/>
</dbReference>
<keyword evidence="2" id="KW-0472">Membrane</keyword>
<protein>
    <submittedName>
        <fullName evidence="4">Uncharacterized protein LOC109999848</fullName>
    </submittedName>
</protein>
<evidence type="ECO:0000256" key="2">
    <source>
        <dbReference type="SAM" id="Phobius"/>
    </source>
</evidence>
<dbReference type="Gene3D" id="2.60.40.10">
    <property type="entry name" value="Immunoglobulins"/>
    <property type="match status" value="1"/>
</dbReference>
<keyword evidence="2" id="KW-0812">Transmembrane</keyword>
<feature type="region of interest" description="Disordered" evidence="1">
    <location>
        <begin position="199"/>
        <end position="235"/>
    </location>
</feature>
<gene>
    <name evidence="4" type="ORF">XNOV1_A003673</name>
</gene>
<sequence length="366" mass="40443">MTETRGLRGTISLLLLLQFTAVTGELYSVVVRNGDDVTLPSARVRDDESHCAGVEWILIKGKEIDLVKNGQILQNANINSERLSLTENCSLEIKGITSEDVGIYHFVLENSQPQFPLSVVSMTKDDNGEKVTLTCSVSVPDWCRHTLWWLHEDKDQSQTPKCSITTTFPTSSFQEGSEYLHLFSFELTDGYNKEKHHFEFSPRSTDEKPDMDTSRASTAATETTVTKSQTPKTNSANPVTDGWWLYIIVAAGSLALLIIIVLFITCRRKKGNKTKMADSTELSLNPPLAPQSAPETSLDMVDPENDISYAAVSYTKRTSRKAQVQSKKSEDEDDSVTYSAVKKSSSPAVASADPSSIYATVNKPNK</sequence>
<dbReference type="GO" id="GO:1990782">
    <property type="term" value="F:protein tyrosine kinase binding"/>
    <property type="evidence" value="ECO:0007669"/>
    <property type="project" value="TreeGrafter"/>
</dbReference>
<keyword evidence="5" id="KW-1185">Reference proteome</keyword>
<name>A0AAV1GWF9_XYRNO</name>
<keyword evidence="3" id="KW-0732">Signal</keyword>
<evidence type="ECO:0000313" key="4">
    <source>
        <dbReference type="EMBL" id="CAJ1077868.1"/>
    </source>
</evidence>
<feature type="transmembrane region" description="Helical" evidence="2">
    <location>
        <begin position="243"/>
        <end position="266"/>
    </location>
</feature>
<dbReference type="InterPro" id="IPR036179">
    <property type="entry name" value="Ig-like_dom_sf"/>
</dbReference>
<feature type="region of interest" description="Disordered" evidence="1">
    <location>
        <begin position="275"/>
        <end position="302"/>
    </location>
</feature>
<feature type="compositionally biased region" description="Low complexity" evidence="1">
    <location>
        <begin position="339"/>
        <end position="356"/>
    </location>
</feature>
<accession>A0AAV1GWF9</accession>
<evidence type="ECO:0000313" key="5">
    <source>
        <dbReference type="Proteomes" id="UP001178508"/>
    </source>
</evidence>
<organism evidence="4 5">
    <name type="scientific">Xyrichtys novacula</name>
    <name type="common">Pearly razorfish</name>
    <name type="synonym">Hemipteronotus novacula</name>
    <dbReference type="NCBI Taxonomy" id="13765"/>
    <lineage>
        <taxon>Eukaryota</taxon>
        <taxon>Metazoa</taxon>
        <taxon>Chordata</taxon>
        <taxon>Craniata</taxon>
        <taxon>Vertebrata</taxon>
        <taxon>Euteleostomi</taxon>
        <taxon>Actinopterygii</taxon>
        <taxon>Neopterygii</taxon>
        <taxon>Teleostei</taxon>
        <taxon>Neoteleostei</taxon>
        <taxon>Acanthomorphata</taxon>
        <taxon>Eupercaria</taxon>
        <taxon>Labriformes</taxon>
        <taxon>Labridae</taxon>
        <taxon>Xyrichtys</taxon>
    </lineage>
</organism>
<dbReference type="GO" id="GO:0042110">
    <property type="term" value="P:T cell activation"/>
    <property type="evidence" value="ECO:0007669"/>
    <property type="project" value="TreeGrafter"/>
</dbReference>